<dbReference type="PROSITE" id="PS51688">
    <property type="entry name" value="ICA"/>
    <property type="match status" value="1"/>
</dbReference>
<evidence type="ECO:0000313" key="5">
    <source>
        <dbReference type="Proteomes" id="UP000664369"/>
    </source>
</evidence>
<feature type="signal peptide" evidence="2">
    <location>
        <begin position="1"/>
        <end position="21"/>
    </location>
</feature>
<evidence type="ECO:0000256" key="1">
    <source>
        <dbReference type="SAM" id="Coils"/>
    </source>
</evidence>
<evidence type="ECO:0000259" key="3">
    <source>
        <dbReference type="PROSITE" id="PS51688"/>
    </source>
</evidence>
<name>A0ABS3QKA2_9BACT</name>
<dbReference type="Gene3D" id="2.150.10.10">
    <property type="entry name" value="Serralysin-like metalloprotease, C-terminal"/>
    <property type="match status" value="1"/>
</dbReference>
<dbReference type="Pfam" id="PF05658">
    <property type="entry name" value="YadA_head"/>
    <property type="match status" value="2"/>
</dbReference>
<keyword evidence="5" id="KW-1185">Reference proteome</keyword>
<dbReference type="SUPFAM" id="SSF101967">
    <property type="entry name" value="Adhesin YadA, collagen-binding domain"/>
    <property type="match status" value="1"/>
</dbReference>
<keyword evidence="1" id="KW-0175">Coiled coil</keyword>
<sequence length="509" mass="52529">MKAPVLLATALLLTTPAVLRAQSVGIGTTTPASSAVLDVSAPNPATTPQGFLPPRLTKTQREAIQNPVPGLLVYQTDSPAGAAAGLYLYGGSSWTLLPTAASGDNLGNHVATQNIVLNGNQLVGGTAATPGTVGLRVSSDGLVRIGSTSTAGRPAAGFPYGLRLDNADAGLLATGNLGYGIIPASGAGLRLMWHPYKAALRAGEVSGAQWDDANVGFYSQAFGNNVTASSFATFASGDGSTASGTASTAMGSNNTASGTGSVALGAANTASGFCSLAAGYTCRAAGQGAVALGYRTNALNDYSVALGQRSSSNGFTGTFVAADASSTNTFTSTASNQFAARYVGGYRLFTNINANIGVQIAAGGNSWTVISDSTKKERVVLADGNRFLERINRLRLGSWNYRGQDPGTMRHYGPMAQDFYQAFGRDAVGRIGNDSTINQADFDGVNLIAIQALYRQVLALQQENARLREQVRRIDNRSATQPAGAATAAADLEERLRRLEALLSPQAQR</sequence>
<feature type="coiled-coil region" evidence="1">
    <location>
        <begin position="450"/>
        <end position="477"/>
    </location>
</feature>
<keyword evidence="2" id="KW-0732">Signal</keyword>
<accession>A0ABS3QKA2</accession>
<feature type="chain" id="PRO_5047172256" evidence="2">
    <location>
        <begin position="22"/>
        <end position="509"/>
    </location>
</feature>
<dbReference type="Pfam" id="PF13884">
    <property type="entry name" value="Peptidase_S74"/>
    <property type="match status" value="1"/>
</dbReference>
<evidence type="ECO:0000256" key="2">
    <source>
        <dbReference type="SAM" id="SignalP"/>
    </source>
</evidence>
<organism evidence="4 5">
    <name type="scientific">Hymenobacter negativus</name>
    <dbReference type="NCBI Taxonomy" id="2795026"/>
    <lineage>
        <taxon>Bacteria</taxon>
        <taxon>Pseudomonadati</taxon>
        <taxon>Bacteroidota</taxon>
        <taxon>Cytophagia</taxon>
        <taxon>Cytophagales</taxon>
        <taxon>Hymenobacteraceae</taxon>
        <taxon>Hymenobacter</taxon>
    </lineage>
</organism>
<comment type="caution">
    <text evidence="4">The sequence shown here is derived from an EMBL/GenBank/DDBJ whole genome shotgun (WGS) entry which is preliminary data.</text>
</comment>
<dbReference type="InterPro" id="IPR008640">
    <property type="entry name" value="Adhesin_Head_dom"/>
</dbReference>
<dbReference type="CDD" id="cd12820">
    <property type="entry name" value="LbR_YadA-like"/>
    <property type="match status" value="1"/>
</dbReference>
<dbReference type="InterPro" id="IPR011049">
    <property type="entry name" value="Serralysin-like_metalloprot_C"/>
</dbReference>
<evidence type="ECO:0000313" key="4">
    <source>
        <dbReference type="EMBL" id="MBO2011674.1"/>
    </source>
</evidence>
<dbReference type="EMBL" id="JAGETZ010000012">
    <property type="protein sequence ID" value="MBO2011674.1"/>
    <property type="molecule type" value="Genomic_DNA"/>
</dbReference>
<reference evidence="4 5" key="1">
    <citation type="submission" date="2021-03" db="EMBL/GenBank/DDBJ databases">
        <authorList>
            <person name="Kim M.K."/>
        </authorList>
    </citation>
    <scope>NUCLEOTIDE SEQUENCE [LARGE SCALE GENOMIC DNA]</scope>
    <source>
        <strain evidence="4 5">BT442</strain>
    </source>
</reference>
<protein>
    <submittedName>
        <fullName evidence="4">Tail fiber domain-containing protein</fullName>
    </submittedName>
</protein>
<dbReference type="RefSeq" id="WP_208177366.1">
    <property type="nucleotide sequence ID" value="NZ_JAGETZ010000012.1"/>
</dbReference>
<proteinExistence type="predicted"/>
<gene>
    <name evidence="4" type="ORF">J4E00_21595</name>
</gene>
<feature type="domain" description="Peptidase S74" evidence="3">
    <location>
        <begin position="371"/>
        <end position="464"/>
    </location>
</feature>
<dbReference type="Proteomes" id="UP000664369">
    <property type="component" value="Unassembled WGS sequence"/>
</dbReference>
<dbReference type="InterPro" id="IPR030392">
    <property type="entry name" value="S74_ICA"/>
</dbReference>